<dbReference type="Pfam" id="PF00795">
    <property type="entry name" value="CN_hydrolase"/>
    <property type="match status" value="1"/>
</dbReference>
<keyword evidence="8 9" id="KW-0012">Acyltransferase</keyword>
<dbReference type="PROSITE" id="PS50263">
    <property type="entry name" value="CN_HYDROLASE"/>
    <property type="match status" value="1"/>
</dbReference>
<keyword evidence="5 9" id="KW-0812">Transmembrane</keyword>
<dbReference type="EC" id="2.3.1.269" evidence="9"/>
<organism evidence="11 12">
    <name type="scientific">Desulfobotulus pelophilus</name>
    <dbReference type="NCBI Taxonomy" id="2823377"/>
    <lineage>
        <taxon>Bacteria</taxon>
        <taxon>Pseudomonadati</taxon>
        <taxon>Thermodesulfobacteriota</taxon>
        <taxon>Desulfobacteria</taxon>
        <taxon>Desulfobacterales</taxon>
        <taxon>Desulfobacteraceae</taxon>
        <taxon>Desulfobotulus</taxon>
    </lineage>
</organism>
<sequence>MLGLFSPLEKAPWLACVLLAPLIHMLNHNGKTGIFKGLMAGWIFGALSWASGTFWLLNAMESLMDLAFWQSSLSLAGIWLYQGSPFALFGAVCGWMNGKGTPAGPLFCASLLTLLIYLRPVLFPVSWTVAAAFWPGFIQIADLGGELFVCFCLIWANGLVADVFSGIRQRKVKDFARSFISLSILLALVLGYGVCRIAMLNGDERETVGRIIRVASVQPNVPVRWDRKTIVNFKTDEAICLDALIRNPDLVRDADLLLFPELPRMDCRSEEFEKSGLRAELEYLRVPALMHGKEEIPATEAPVIHRLETEDRSIVEEKLEARYSAVFALDPGKECTPVYRKRIPVPFSETSFYSYFFPERIQKPGLKLWLSRGSNPGLIHVGDFLVQPLICFESGFPELVREGVGLGGDLVVELSNDGWFFSSRAEMKHLGMAVFRAVEFRRPLVRSSNSGGGAHVRATGEIAGATLTPHGRALVTQATLFCPDVSTVFARRGYVWLWGAVLIVCWNMRSAQRRGRKAVSCRV</sequence>
<proteinExistence type="inferred from homology"/>
<keyword evidence="7 9" id="KW-0472">Membrane</keyword>
<protein>
    <recommendedName>
        <fullName evidence="9">Apolipoprotein N-acyltransferase</fullName>
        <shortName evidence="9">ALP N-acyltransferase</shortName>
        <ecNumber evidence="9">2.3.1.269</ecNumber>
    </recommendedName>
</protein>
<dbReference type="PANTHER" id="PTHR38686">
    <property type="entry name" value="APOLIPOPROTEIN N-ACYLTRANSFERASE"/>
    <property type="match status" value="1"/>
</dbReference>
<comment type="function">
    <text evidence="9">Catalyzes the phospholipid dependent N-acylation of the N-terminal cysteine of apolipoprotein, the last step in lipoprotein maturation.</text>
</comment>
<gene>
    <name evidence="9 11" type="primary">lnt</name>
    <name evidence="11" type="ORF">OOT00_03240</name>
</gene>
<dbReference type="NCBIfam" id="TIGR00546">
    <property type="entry name" value="lnt"/>
    <property type="match status" value="1"/>
</dbReference>
<evidence type="ECO:0000256" key="5">
    <source>
        <dbReference type="ARBA" id="ARBA00022692"/>
    </source>
</evidence>
<comment type="caution">
    <text evidence="11">The sequence shown here is derived from an EMBL/GenBank/DDBJ whole genome shotgun (WGS) entry which is preliminary data.</text>
</comment>
<dbReference type="HAMAP" id="MF_01148">
    <property type="entry name" value="Lnt"/>
    <property type="match status" value="1"/>
</dbReference>
<keyword evidence="4 9" id="KW-0808">Transferase</keyword>
<evidence type="ECO:0000256" key="4">
    <source>
        <dbReference type="ARBA" id="ARBA00022679"/>
    </source>
</evidence>
<feature type="transmembrane region" description="Helical" evidence="9">
    <location>
        <begin position="179"/>
        <end position="199"/>
    </location>
</feature>
<comment type="pathway">
    <text evidence="9">Protein modification; lipoprotein biosynthesis (N-acyl transfer).</text>
</comment>
<dbReference type="SUPFAM" id="SSF56317">
    <property type="entry name" value="Carbon-nitrogen hydrolase"/>
    <property type="match status" value="1"/>
</dbReference>
<dbReference type="Pfam" id="PF20154">
    <property type="entry name" value="LNT_N"/>
    <property type="match status" value="1"/>
</dbReference>
<feature type="transmembrane region" description="Helical" evidence="9">
    <location>
        <begin position="146"/>
        <end position="167"/>
    </location>
</feature>
<dbReference type="InterPro" id="IPR045378">
    <property type="entry name" value="LNT_N"/>
</dbReference>
<evidence type="ECO:0000256" key="8">
    <source>
        <dbReference type="ARBA" id="ARBA00023315"/>
    </source>
</evidence>
<accession>A0ABT3N6A9</accession>
<dbReference type="EMBL" id="JAPFPW010000002">
    <property type="protein sequence ID" value="MCW7752996.1"/>
    <property type="molecule type" value="Genomic_DNA"/>
</dbReference>
<feature type="transmembrane region" description="Helical" evidence="9">
    <location>
        <begin position="108"/>
        <end position="134"/>
    </location>
</feature>
<name>A0ABT3N6A9_9BACT</name>
<comment type="catalytic activity">
    <reaction evidence="9">
        <text>N-terminal S-1,2-diacyl-sn-glyceryl-L-cysteinyl-[lipoprotein] + a glycerophospholipid = N-acyl-S-1,2-diacyl-sn-glyceryl-L-cysteinyl-[lipoprotein] + a 2-acyl-sn-glycero-3-phospholipid + H(+)</text>
        <dbReference type="Rhea" id="RHEA:48228"/>
        <dbReference type="Rhea" id="RHEA-COMP:14681"/>
        <dbReference type="Rhea" id="RHEA-COMP:14684"/>
        <dbReference type="ChEBI" id="CHEBI:15378"/>
        <dbReference type="ChEBI" id="CHEBI:136912"/>
        <dbReference type="ChEBI" id="CHEBI:140656"/>
        <dbReference type="ChEBI" id="CHEBI:140657"/>
        <dbReference type="ChEBI" id="CHEBI:140660"/>
        <dbReference type="EC" id="2.3.1.269"/>
    </reaction>
</comment>
<evidence type="ECO:0000259" key="10">
    <source>
        <dbReference type="PROSITE" id="PS50263"/>
    </source>
</evidence>
<dbReference type="RefSeq" id="WP_265423853.1">
    <property type="nucleotide sequence ID" value="NZ_JAPFPW010000002.1"/>
</dbReference>
<feature type="transmembrane region" description="Helical" evidence="9">
    <location>
        <begin position="78"/>
        <end position="96"/>
    </location>
</feature>
<feature type="domain" description="CN hydrolase" evidence="10">
    <location>
        <begin position="212"/>
        <end position="482"/>
    </location>
</feature>
<evidence type="ECO:0000256" key="2">
    <source>
        <dbReference type="ARBA" id="ARBA00010065"/>
    </source>
</evidence>
<evidence type="ECO:0000256" key="7">
    <source>
        <dbReference type="ARBA" id="ARBA00023136"/>
    </source>
</evidence>
<evidence type="ECO:0000256" key="3">
    <source>
        <dbReference type="ARBA" id="ARBA00022475"/>
    </source>
</evidence>
<comment type="subcellular location">
    <subcellularLocation>
        <location evidence="1 9">Cell membrane</location>
        <topology evidence="1 9">Multi-pass membrane protein</topology>
    </subcellularLocation>
</comment>
<dbReference type="PANTHER" id="PTHR38686:SF1">
    <property type="entry name" value="APOLIPOPROTEIN N-ACYLTRANSFERASE"/>
    <property type="match status" value="1"/>
</dbReference>
<evidence type="ECO:0000313" key="12">
    <source>
        <dbReference type="Proteomes" id="UP001209681"/>
    </source>
</evidence>
<feature type="transmembrane region" description="Helical" evidence="9">
    <location>
        <begin position="12"/>
        <end position="27"/>
    </location>
</feature>
<evidence type="ECO:0000256" key="1">
    <source>
        <dbReference type="ARBA" id="ARBA00004651"/>
    </source>
</evidence>
<comment type="similarity">
    <text evidence="2 9">Belongs to the CN hydrolase family. Apolipoprotein N-acyltransferase subfamily.</text>
</comment>
<reference evidence="11 12" key="1">
    <citation type="submission" date="2022-11" db="EMBL/GenBank/DDBJ databases">
        <title>Desulfobotulus tamanensis H1 sp. nov. - anaerobic, alkaliphilic, sulphate reducing bacterium isolated from terrestrial mud volcano.</title>
        <authorList>
            <person name="Frolova A."/>
            <person name="Merkel A.Y."/>
            <person name="Slobodkin A.I."/>
        </authorList>
    </citation>
    <scope>NUCLEOTIDE SEQUENCE [LARGE SCALE GENOMIC DNA]</scope>
    <source>
        <strain evidence="11 12">H1</strain>
    </source>
</reference>
<feature type="transmembrane region" description="Helical" evidence="9">
    <location>
        <begin position="39"/>
        <end position="58"/>
    </location>
</feature>
<keyword evidence="6 9" id="KW-1133">Transmembrane helix</keyword>
<dbReference type="InterPro" id="IPR004563">
    <property type="entry name" value="Apolipo_AcylTrfase"/>
</dbReference>
<evidence type="ECO:0000256" key="6">
    <source>
        <dbReference type="ARBA" id="ARBA00022989"/>
    </source>
</evidence>
<keyword evidence="12" id="KW-1185">Reference proteome</keyword>
<evidence type="ECO:0000256" key="9">
    <source>
        <dbReference type="HAMAP-Rule" id="MF_01148"/>
    </source>
</evidence>
<dbReference type="Gene3D" id="3.60.110.10">
    <property type="entry name" value="Carbon-nitrogen hydrolase"/>
    <property type="match status" value="1"/>
</dbReference>
<keyword evidence="3 9" id="KW-1003">Cell membrane</keyword>
<dbReference type="InterPro" id="IPR003010">
    <property type="entry name" value="C-N_Hydrolase"/>
</dbReference>
<evidence type="ECO:0000313" key="11">
    <source>
        <dbReference type="EMBL" id="MCW7752996.1"/>
    </source>
</evidence>
<dbReference type="InterPro" id="IPR036526">
    <property type="entry name" value="C-N_Hydrolase_sf"/>
</dbReference>
<dbReference type="Proteomes" id="UP001209681">
    <property type="component" value="Unassembled WGS sequence"/>
</dbReference>